<name>A0ACD0NRH9_9BASI</name>
<proteinExistence type="predicted"/>
<dbReference type="EMBL" id="KZ820200">
    <property type="protein sequence ID" value="PWN48453.1"/>
    <property type="molecule type" value="Genomic_DNA"/>
</dbReference>
<protein>
    <submittedName>
        <fullName evidence="1">Riboflavin synthase domain-like protein</fullName>
    </submittedName>
</protein>
<keyword evidence="2" id="KW-1185">Reference proteome</keyword>
<dbReference type="Proteomes" id="UP000245626">
    <property type="component" value="Unassembled WGS sequence"/>
</dbReference>
<sequence length="640" mass="73492">MTQDNLSRDLANISLESNDGSSINEQEREAMAERQLTILFGTQTGTAEDVANRIGKEARRRRFQVTVRGMDEYDKASLISESLVIFVISTTGQGTFPTRAMPFWKFLLREGLPKDILCDLTFATFGLGDTNYARFCWPARKLNRRLKDLGAEELIQAGEGDDQHYLGIDGTLQPWMETLWSTLDELLPLPTNVERIPDSVPLPPEIRIELSRDSNKSSVGGNQEGKGVDTDFFPGSEPTDLLPPGYRWGRLRRNERMTSEDHWQDVRHIEIESEDGSNLDYRAGDVACLMPENDSDEVSRLIERLGWGDRADDEVRMVPIDPSRPLPFFSIQPCLTIRKLLTRYLDPFSVPRRSFFDSIRNFSPPDHMEREKLDEYCQTAEGAEEMYDYAQRVRRTMAEVLYEFKSVQIPIEYILEVFPTLRERQFSIASGPSRRPTSVELAVAIVKYKTRLKKPRRGICTSWLSTLRPGTKLGLRIERGTMRAPSSNSTPMILVGPGTGVAPMRSFVQERILQETPPSSDRLLLYLGCRYSTKDFLFRTEWQELHEKRLLTYRLAPSRETESKIYVQDRIREDSERVWDLVGRRGGYVLISGSSGKMPESVREAVKYACVKHGDLDQDQAERYMEAMEKTGRWQEECWD</sequence>
<reference evidence="1 2" key="1">
    <citation type="journal article" date="2018" name="Mol. Biol. Evol.">
        <title>Broad Genomic Sampling Reveals a Smut Pathogenic Ancestry of the Fungal Clade Ustilaginomycotina.</title>
        <authorList>
            <person name="Kijpornyongpan T."/>
            <person name="Mondo S.J."/>
            <person name="Barry K."/>
            <person name="Sandor L."/>
            <person name="Lee J."/>
            <person name="Lipzen A."/>
            <person name="Pangilinan J."/>
            <person name="LaButti K."/>
            <person name="Hainaut M."/>
            <person name="Henrissat B."/>
            <person name="Grigoriev I.V."/>
            <person name="Spatafora J.W."/>
            <person name="Aime M.C."/>
        </authorList>
    </citation>
    <scope>NUCLEOTIDE SEQUENCE [LARGE SCALE GENOMIC DNA]</scope>
    <source>
        <strain evidence="1 2">SA 807</strain>
    </source>
</reference>
<gene>
    <name evidence="1" type="ORF">IE53DRAFT_389345</name>
</gene>
<evidence type="ECO:0000313" key="2">
    <source>
        <dbReference type="Proteomes" id="UP000245626"/>
    </source>
</evidence>
<evidence type="ECO:0000313" key="1">
    <source>
        <dbReference type="EMBL" id="PWN48453.1"/>
    </source>
</evidence>
<accession>A0ACD0NRH9</accession>
<organism evidence="1 2">
    <name type="scientific">Violaceomyces palustris</name>
    <dbReference type="NCBI Taxonomy" id="1673888"/>
    <lineage>
        <taxon>Eukaryota</taxon>
        <taxon>Fungi</taxon>
        <taxon>Dikarya</taxon>
        <taxon>Basidiomycota</taxon>
        <taxon>Ustilaginomycotina</taxon>
        <taxon>Ustilaginomycetes</taxon>
        <taxon>Violaceomycetales</taxon>
        <taxon>Violaceomycetaceae</taxon>
        <taxon>Violaceomyces</taxon>
    </lineage>
</organism>